<evidence type="ECO:0000256" key="7">
    <source>
        <dbReference type="HAMAP-Rule" id="MF_00277"/>
    </source>
</evidence>
<evidence type="ECO:0000256" key="3">
    <source>
        <dbReference type="ARBA" id="ARBA00022737"/>
    </source>
</evidence>
<comment type="cofactor">
    <cofactor evidence="7">
        <name>Mg(2+)</name>
        <dbReference type="ChEBI" id="CHEBI:18420"/>
    </cofactor>
</comment>
<dbReference type="InterPro" id="IPR003607">
    <property type="entry name" value="HD/PDEase_dom"/>
</dbReference>
<dbReference type="Pfam" id="PF01842">
    <property type="entry name" value="ACT"/>
    <property type="match status" value="1"/>
</dbReference>
<dbReference type="PANTHER" id="PTHR47320:SF1">
    <property type="entry name" value="BIFUNCTIONAL URIDYLYLTRANSFERASE_URIDYLYL-REMOVING ENZYME"/>
    <property type="match status" value="1"/>
</dbReference>
<dbReference type="HAMAP" id="MF_00277">
    <property type="entry name" value="PII_uridylyl_transf"/>
    <property type="match status" value="1"/>
</dbReference>
<dbReference type="GO" id="GO:0008081">
    <property type="term" value="F:phosphoric diester hydrolase activity"/>
    <property type="evidence" value="ECO:0007669"/>
    <property type="project" value="UniProtKB-UniRule"/>
</dbReference>
<dbReference type="AlphaFoldDB" id="A0A5K7ZAB7"/>
<dbReference type="CDD" id="cd04899">
    <property type="entry name" value="ACT_ACR-UUR-like_2"/>
    <property type="match status" value="1"/>
</dbReference>
<protein>
    <recommendedName>
        <fullName evidence="7">Bifunctional uridylyltransferase/uridylyl-removing enzyme</fullName>
        <shortName evidence="7">UTase/UR</shortName>
    </recommendedName>
    <alternativeName>
        <fullName evidence="7">Bifunctional [protein-PII] modification enzyme</fullName>
    </alternativeName>
    <alternativeName>
        <fullName evidence="7">Bifunctional nitrogen sensor protein</fullName>
    </alternativeName>
    <domain>
        <recommendedName>
            <fullName evidence="7">[Protein-PII] uridylyltransferase</fullName>
            <shortName evidence="7">PII uridylyltransferase</shortName>
            <shortName evidence="7">UTase</shortName>
            <ecNumber evidence="7">2.7.7.59</ecNumber>
        </recommendedName>
    </domain>
    <domain>
        <recommendedName>
            <fullName evidence="7">[Protein-PII]-UMP uridylyl-removing enzyme</fullName>
            <shortName evidence="7">UR</shortName>
            <ecNumber evidence="7">3.1.4.-</ecNumber>
        </recommendedName>
    </domain>
</protein>
<dbReference type="Pfam" id="PF01909">
    <property type="entry name" value="NTP_transf_2"/>
    <property type="match status" value="1"/>
</dbReference>
<dbReference type="KEGG" id="dwd:DSCW_45160"/>
<comment type="similarity">
    <text evidence="7">Belongs to the GlnD family.</text>
</comment>
<dbReference type="SUPFAM" id="SSF109604">
    <property type="entry name" value="HD-domain/PDEase-like"/>
    <property type="match status" value="1"/>
</dbReference>
<evidence type="ECO:0000313" key="11">
    <source>
        <dbReference type="Proteomes" id="UP000427769"/>
    </source>
</evidence>
<dbReference type="NCBIfam" id="TIGR01693">
    <property type="entry name" value="UTase_glnD"/>
    <property type="match status" value="1"/>
</dbReference>
<organism evidence="10 11">
    <name type="scientific">Desulfosarcina widdelii</name>
    <dbReference type="NCBI Taxonomy" id="947919"/>
    <lineage>
        <taxon>Bacteria</taxon>
        <taxon>Pseudomonadati</taxon>
        <taxon>Thermodesulfobacteriota</taxon>
        <taxon>Desulfobacteria</taxon>
        <taxon>Desulfobacterales</taxon>
        <taxon>Desulfosarcinaceae</taxon>
        <taxon>Desulfosarcina</taxon>
    </lineage>
</organism>
<dbReference type="SMART" id="SM00471">
    <property type="entry name" value="HDc"/>
    <property type="match status" value="1"/>
</dbReference>
<dbReference type="CDD" id="cd04900">
    <property type="entry name" value="ACT_UUR-like_1"/>
    <property type="match status" value="1"/>
</dbReference>
<feature type="region of interest" description="Uridylyltransferase" evidence="7">
    <location>
        <begin position="1"/>
        <end position="351"/>
    </location>
</feature>
<dbReference type="PIRSF" id="PIRSF006288">
    <property type="entry name" value="PII_uridyltransf"/>
    <property type="match status" value="1"/>
</dbReference>
<accession>A0A5K7ZAB7</accession>
<evidence type="ECO:0000259" key="8">
    <source>
        <dbReference type="PROSITE" id="PS51671"/>
    </source>
</evidence>
<dbReference type="PROSITE" id="PS51671">
    <property type="entry name" value="ACT"/>
    <property type="match status" value="2"/>
</dbReference>
<keyword evidence="6 7" id="KW-0511">Multifunctional enzyme</keyword>
<dbReference type="InterPro" id="IPR002934">
    <property type="entry name" value="Polymerase_NTP_transf_dom"/>
</dbReference>
<proteinExistence type="inferred from homology"/>
<dbReference type="InterPro" id="IPR013546">
    <property type="entry name" value="PII_UdlTrfase/GS_AdlTrfase"/>
</dbReference>
<evidence type="ECO:0000313" key="10">
    <source>
        <dbReference type="EMBL" id="BBO77099.1"/>
    </source>
</evidence>
<dbReference type="SUPFAM" id="SSF55021">
    <property type="entry name" value="ACT-like"/>
    <property type="match status" value="2"/>
</dbReference>
<evidence type="ECO:0000256" key="4">
    <source>
        <dbReference type="ARBA" id="ARBA00022801"/>
    </source>
</evidence>
<dbReference type="EMBL" id="AP021875">
    <property type="protein sequence ID" value="BBO77099.1"/>
    <property type="molecule type" value="Genomic_DNA"/>
</dbReference>
<gene>
    <name evidence="7 10" type="primary">glnD</name>
    <name evidence="10" type="ORF">DSCW_45160</name>
</gene>
<evidence type="ECO:0000256" key="6">
    <source>
        <dbReference type="ARBA" id="ARBA00023268"/>
    </source>
</evidence>
<comment type="caution">
    <text evidence="7">Lacks conserved residue(s) required for the propagation of feature annotation.</text>
</comment>
<dbReference type="GO" id="GO:0006808">
    <property type="term" value="P:regulation of nitrogen utilization"/>
    <property type="evidence" value="ECO:0007669"/>
    <property type="project" value="UniProtKB-UniRule"/>
</dbReference>
<dbReference type="Gene3D" id="3.30.70.260">
    <property type="match status" value="1"/>
</dbReference>
<dbReference type="Gene3D" id="1.10.3210.10">
    <property type="entry name" value="Hypothetical protein af1432"/>
    <property type="match status" value="1"/>
</dbReference>
<comment type="catalytic activity">
    <reaction evidence="7">
        <text>[protein-PII]-uridylyl-L-tyrosine + H2O = [protein-PII]-L-tyrosine + UMP + H(+)</text>
        <dbReference type="Rhea" id="RHEA:48600"/>
        <dbReference type="Rhea" id="RHEA-COMP:12147"/>
        <dbReference type="Rhea" id="RHEA-COMP:12148"/>
        <dbReference type="ChEBI" id="CHEBI:15377"/>
        <dbReference type="ChEBI" id="CHEBI:15378"/>
        <dbReference type="ChEBI" id="CHEBI:46858"/>
        <dbReference type="ChEBI" id="CHEBI:57865"/>
        <dbReference type="ChEBI" id="CHEBI:90602"/>
    </reaction>
</comment>
<dbReference type="InterPro" id="IPR006674">
    <property type="entry name" value="HD_domain"/>
</dbReference>
<dbReference type="SUPFAM" id="SSF81593">
    <property type="entry name" value="Nucleotidyltransferase substrate binding subunit/domain"/>
    <property type="match status" value="1"/>
</dbReference>
<dbReference type="OrthoDB" id="9758038at2"/>
<dbReference type="Pfam" id="PF08335">
    <property type="entry name" value="GlnD_UR_UTase"/>
    <property type="match status" value="1"/>
</dbReference>
<keyword evidence="5 7" id="KW-0460">Magnesium</keyword>
<dbReference type="InterPro" id="IPR002912">
    <property type="entry name" value="ACT_dom"/>
</dbReference>
<dbReference type="CDD" id="cd05401">
    <property type="entry name" value="NT_GlnE_GlnD_like"/>
    <property type="match status" value="1"/>
</dbReference>
<dbReference type="PANTHER" id="PTHR47320">
    <property type="entry name" value="BIFUNCTIONAL URIDYLYLTRANSFERASE/URIDYLYL-REMOVING ENZYME"/>
    <property type="match status" value="1"/>
</dbReference>
<comment type="domain">
    <text evidence="7">Has four distinct domains: an N-terminal nucleotidyltransferase (NT) domain responsible for UTase activity, a central HD domain that encodes UR activity, and two C-terminal ACT domains that seem to have a role in glutamine sensing.</text>
</comment>
<reference evidence="10 11" key="1">
    <citation type="submission" date="2019-11" db="EMBL/GenBank/DDBJ databases">
        <title>Comparative genomics of hydrocarbon-degrading Desulfosarcina strains.</title>
        <authorList>
            <person name="Watanabe M."/>
            <person name="Kojima H."/>
            <person name="Fukui M."/>
        </authorList>
    </citation>
    <scope>NUCLEOTIDE SEQUENCE [LARGE SCALE GENOMIC DNA]</scope>
    <source>
        <strain evidence="10 11">PP31</strain>
    </source>
</reference>
<feature type="domain" description="HD" evidence="9">
    <location>
        <begin position="469"/>
        <end position="592"/>
    </location>
</feature>
<dbReference type="InterPro" id="IPR045865">
    <property type="entry name" value="ACT-like_dom_sf"/>
</dbReference>
<sequence>MARRLLYKLIVRNNNQGRDVNDPRPHNLYADVSVALKEGRERLINDLVAGKAPTFLDDHARLIDDYFHQSYEKSVVGPTMDIAKNPYAVVALGGYGRGEQCVYSDVDLLFLFEKKVPPVAEELVREIIYPLWDMGLDVGHATRSIKECLSMARQDFEVLTSILDARFICGMSPLFMKLMDKIRAKFINLKPDAIISWLVESNRERHRHFGDSSYLLEPNFKEGQGGLRDYHTMLWIAKIKSGIKHRRDLEYYGYFSHEDYKRLSGALAFIWNVRNRFHLMMGRKSDRIHLEQQRKLAEVMGVPAFNGHLPVEHLLGELHSHMEYVKQQHEMFLYEMEQSKRLKRKNKGLKVTEVKGLKFNRGMLNFASPEKILNNPQLLMDIFVESAAQKAPLNSEAKRLVQDFGYIVDARFRSDPQVVKQFERILIRSSRAFEVFNQMLNTGFLARFIPDFKPVINRIQFDQYHLYPVARHLLFTIRILKEIDGDALQPNDPLATSLYKELRKKKLLLWAALLHDIGKGEPKSGHSERGAILAEKIMLEKGAAPVDAKIVAFLVEHHLLLIQTATRRDVNDEETALSMARTIKKVELLKMLYLLTVADSMATGPKAWNDWTSSLLRNLFFKVLNVLERGELASGRAVRSVEKKRQAVIAAMAGEMETDRLETLLNFMSPRYMLYMPAAKIPGHLKLYDRLGDQPFVWQIEQSPGADTRTVTICGKDRPGLISRIAGVFTLNNINILDVQVFTWRNNIALDVFEVTPPPDPIFEDERWERAGRNLEEALTDRLDLSRELVRKDSDATPIQPYTADRPTEIVVDNDTSSFFTIVEVVTFDFPGLLFRVTDALFKCGLDIWVAKIATKVDQVVDVFYVRDFDGQKVDAPHQVEALRAAIAEILPGEDPLQAEA</sequence>
<keyword evidence="1 7" id="KW-0808">Transferase</keyword>
<feature type="domain" description="ACT" evidence="8">
    <location>
        <begin position="710"/>
        <end position="790"/>
    </location>
</feature>
<dbReference type="SUPFAM" id="SSF81301">
    <property type="entry name" value="Nucleotidyltransferase"/>
    <property type="match status" value="1"/>
</dbReference>
<keyword evidence="3" id="KW-0677">Repeat</keyword>
<evidence type="ECO:0000256" key="2">
    <source>
        <dbReference type="ARBA" id="ARBA00022695"/>
    </source>
</evidence>
<comment type="catalytic activity">
    <reaction evidence="7">
        <text>[protein-PII]-L-tyrosine + UTP = [protein-PII]-uridylyl-L-tyrosine + diphosphate</text>
        <dbReference type="Rhea" id="RHEA:13673"/>
        <dbReference type="Rhea" id="RHEA-COMP:12147"/>
        <dbReference type="Rhea" id="RHEA-COMP:12148"/>
        <dbReference type="ChEBI" id="CHEBI:33019"/>
        <dbReference type="ChEBI" id="CHEBI:46398"/>
        <dbReference type="ChEBI" id="CHEBI:46858"/>
        <dbReference type="ChEBI" id="CHEBI:90602"/>
        <dbReference type="EC" id="2.7.7.59"/>
    </reaction>
</comment>
<evidence type="ECO:0000256" key="1">
    <source>
        <dbReference type="ARBA" id="ARBA00022679"/>
    </source>
</evidence>
<name>A0A5K7ZAB7_9BACT</name>
<evidence type="ECO:0000259" key="9">
    <source>
        <dbReference type="PROSITE" id="PS51831"/>
    </source>
</evidence>
<dbReference type="PROSITE" id="PS51831">
    <property type="entry name" value="HD"/>
    <property type="match status" value="1"/>
</dbReference>
<dbReference type="Gene3D" id="1.20.120.330">
    <property type="entry name" value="Nucleotidyltransferases domain 2"/>
    <property type="match status" value="1"/>
</dbReference>
<dbReference type="EC" id="3.1.4.-" evidence="7"/>
<evidence type="ECO:0000256" key="5">
    <source>
        <dbReference type="ARBA" id="ARBA00022842"/>
    </source>
</evidence>
<dbReference type="EC" id="2.7.7.59" evidence="7"/>
<feature type="domain" description="ACT" evidence="8">
    <location>
        <begin position="822"/>
        <end position="898"/>
    </location>
</feature>
<dbReference type="Proteomes" id="UP000427769">
    <property type="component" value="Chromosome"/>
</dbReference>
<dbReference type="GO" id="GO:0008773">
    <property type="term" value="F:[protein-PII] uridylyltransferase activity"/>
    <property type="evidence" value="ECO:0007669"/>
    <property type="project" value="UniProtKB-UniRule"/>
</dbReference>
<comment type="function">
    <text evidence="7">Modifies, by uridylylation and deuridylylation, the PII regulatory proteins (GlnB and homologs), in response to the nitrogen status of the cell that GlnD senses through the glutamine level. Under low glutamine levels, catalyzes the conversion of the PII proteins and UTP to PII-UMP and PPi, while under higher glutamine levels, GlnD hydrolyzes PII-UMP to PII and UMP (deuridylylation). Thus, controls uridylylation state and activity of the PII proteins, and plays an important role in the regulation of nitrogen metabolism.</text>
</comment>
<keyword evidence="11" id="KW-1185">Reference proteome</keyword>
<dbReference type="InterPro" id="IPR010043">
    <property type="entry name" value="UTase/UR"/>
</dbReference>
<dbReference type="InterPro" id="IPR043519">
    <property type="entry name" value="NT_sf"/>
</dbReference>
<comment type="activity regulation">
    <text evidence="7">Uridylyltransferase (UTase) activity is inhibited by glutamine, while glutamine activates uridylyl-removing (UR) activity.</text>
</comment>
<keyword evidence="4 7" id="KW-0378">Hydrolase</keyword>
<keyword evidence="2 7" id="KW-0548">Nucleotidyltransferase</keyword>
<dbReference type="Pfam" id="PF01966">
    <property type="entry name" value="HD"/>
    <property type="match status" value="1"/>
</dbReference>